<evidence type="ECO:0000259" key="2">
    <source>
        <dbReference type="Pfam" id="PF09323"/>
    </source>
</evidence>
<keyword evidence="1" id="KW-0472">Membrane</keyword>
<feature type="transmembrane region" description="Helical" evidence="1">
    <location>
        <begin position="84"/>
        <end position="103"/>
    </location>
</feature>
<evidence type="ECO:0000313" key="5">
    <source>
        <dbReference type="Proteomes" id="UP000288669"/>
    </source>
</evidence>
<dbReference type="PANTHER" id="PTHR40047:SF1">
    <property type="entry name" value="UPF0703 PROTEIN YCGQ"/>
    <property type="match status" value="1"/>
</dbReference>
<accession>A0A430AFZ5</accession>
<reference evidence="4 5" key="1">
    <citation type="submission" date="2017-05" db="EMBL/GenBank/DDBJ databases">
        <title>Vagococcus spp. assemblies.</title>
        <authorList>
            <person name="Gulvik C.A."/>
        </authorList>
    </citation>
    <scope>NUCLEOTIDE SEQUENCE [LARGE SCALE GENOMIC DNA]</scope>
    <source>
        <strain evidence="4 5">DSM 24756</strain>
    </source>
</reference>
<keyword evidence="5" id="KW-1185">Reference proteome</keyword>
<feature type="domain" description="DUF1980" evidence="2">
    <location>
        <begin position="2"/>
        <end position="116"/>
    </location>
</feature>
<feature type="domain" description="DUF1980" evidence="3">
    <location>
        <begin position="141"/>
        <end position="285"/>
    </location>
</feature>
<evidence type="ECO:0000313" key="4">
    <source>
        <dbReference type="EMBL" id="RSU06634.1"/>
    </source>
</evidence>
<proteinExistence type="predicted"/>
<sequence>MIRFLILAGYFELMMSLQISGRIDQYINTHYRYLVILSMVLSLALALIQLYLWTRQDDVHPHKHTCCDDHCEHHHGMEKKGQKILVYCLLTLPIIVGLLFPTVSLDATIVSAKGFHFPISKESVGDPEVNTQYLKPNTSIYFNQSDYSKRMDKELKHYKDASTIHITDTNYLNVMELIYNYPSEFQGKHIDYTGFVYNDPVEKTNKIFIFRFGVIHCVADSGVFGLLNYTDSTSASTTPFKNNEWVKVSGVISTDYYAPFKASIPTLKVDAIKKVSAPKNQYVYYNFDA</sequence>
<evidence type="ECO:0000259" key="3">
    <source>
        <dbReference type="Pfam" id="PF21537"/>
    </source>
</evidence>
<protein>
    <submittedName>
        <fullName evidence="4">TIGR03943 family protein</fullName>
    </submittedName>
</protein>
<dbReference type="InterPro" id="IPR048493">
    <property type="entry name" value="DUF1980_N"/>
</dbReference>
<keyword evidence="1" id="KW-0812">Transmembrane</keyword>
<organism evidence="4 5">
    <name type="scientific">Vagococcus entomophilus</name>
    <dbReference type="NCBI Taxonomy" id="1160095"/>
    <lineage>
        <taxon>Bacteria</taxon>
        <taxon>Bacillati</taxon>
        <taxon>Bacillota</taxon>
        <taxon>Bacilli</taxon>
        <taxon>Lactobacillales</taxon>
        <taxon>Enterococcaceae</taxon>
        <taxon>Vagococcus</taxon>
    </lineage>
</organism>
<gene>
    <name evidence="4" type="ORF">CBF30_10335</name>
</gene>
<dbReference type="EMBL" id="NGJZ01000003">
    <property type="protein sequence ID" value="RSU06634.1"/>
    <property type="molecule type" value="Genomic_DNA"/>
</dbReference>
<dbReference type="Proteomes" id="UP000288669">
    <property type="component" value="Unassembled WGS sequence"/>
</dbReference>
<dbReference type="InterPro" id="IPR015402">
    <property type="entry name" value="DUF1980"/>
</dbReference>
<dbReference type="InterPro" id="IPR052955">
    <property type="entry name" value="UPF0703_membrane_permease"/>
</dbReference>
<name>A0A430AFZ5_9ENTE</name>
<dbReference type="PANTHER" id="PTHR40047">
    <property type="entry name" value="UPF0703 PROTEIN YCGQ"/>
    <property type="match status" value="1"/>
</dbReference>
<dbReference type="AlphaFoldDB" id="A0A430AFZ5"/>
<dbReference type="Pfam" id="PF09323">
    <property type="entry name" value="DUF1980"/>
    <property type="match status" value="1"/>
</dbReference>
<dbReference type="OrthoDB" id="9770408at2"/>
<keyword evidence="1" id="KW-1133">Transmembrane helix</keyword>
<dbReference type="RefSeq" id="WP_126826339.1">
    <property type="nucleotide sequence ID" value="NZ_JBHLWU010000001.1"/>
</dbReference>
<dbReference type="InterPro" id="IPR048447">
    <property type="entry name" value="DUF1980_C"/>
</dbReference>
<dbReference type="NCBIfam" id="TIGR03943">
    <property type="entry name" value="TIGR03943 family putative permease subunit"/>
    <property type="match status" value="1"/>
</dbReference>
<evidence type="ECO:0000256" key="1">
    <source>
        <dbReference type="SAM" id="Phobius"/>
    </source>
</evidence>
<comment type="caution">
    <text evidence="4">The sequence shown here is derived from an EMBL/GenBank/DDBJ whole genome shotgun (WGS) entry which is preliminary data.</text>
</comment>
<feature type="transmembrane region" description="Helical" evidence="1">
    <location>
        <begin position="31"/>
        <end position="53"/>
    </location>
</feature>
<dbReference type="Pfam" id="PF21537">
    <property type="entry name" value="DUF1980_C"/>
    <property type="match status" value="1"/>
</dbReference>